<proteinExistence type="inferred from homology"/>
<dbReference type="Gene3D" id="1.10.10.10">
    <property type="entry name" value="Winged helix-like DNA-binding domain superfamily/Winged helix DNA-binding domain"/>
    <property type="match status" value="1"/>
</dbReference>
<dbReference type="OrthoDB" id="5876363at2759"/>
<comment type="caution">
    <text evidence="3">The sequence shown here is derived from an EMBL/GenBank/DDBJ whole genome shotgun (WGS) entry which is preliminary data.</text>
</comment>
<comment type="similarity">
    <text evidence="1">Belongs to the peptidase M24 family.</text>
</comment>
<evidence type="ECO:0000313" key="3">
    <source>
        <dbReference type="EMBL" id="KAJ1912827.1"/>
    </source>
</evidence>
<dbReference type="InterPro" id="IPR000994">
    <property type="entry name" value="Pept_M24"/>
</dbReference>
<dbReference type="InterPro" id="IPR036005">
    <property type="entry name" value="Creatinase/aminopeptidase-like"/>
</dbReference>
<dbReference type="PANTHER" id="PTHR10804">
    <property type="entry name" value="PROTEASE FAMILY M24 METHIONYL AMINOPEPTIDASE, AMINOPEPTIDASE P"/>
    <property type="match status" value="1"/>
</dbReference>
<dbReference type="Gene3D" id="3.90.230.10">
    <property type="entry name" value="Creatinase/methionine aminopeptidase superfamily"/>
    <property type="match status" value="1"/>
</dbReference>
<dbReference type="InterPro" id="IPR036388">
    <property type="entry name" value="WH-like_DNA-bd_sf"/>
</dbReference>
<dbReference type="AlphaFoldDB" id="A0A9W8DQ20"/>
<name>A0A9W8DQ20_9FUNG</name>
<dbReference type="InterPro" id="IPR036390">
    <property type="entry name" value="WH_DNA-bd_sf"/>
</dbReference>
<dbReference type="SUPFAM" id="SSF46785">
    <property type="entry name" value="Winged helix' DNA-binding domain"/>
    <property type="match status" value="1"/>
</dbReference>
<dbReference type="EMBL" id="JANBPT010000797">
    <property type="protein sequence ID" value="KAJ1912827.1"/>
    <property type="molecule type" value="Genomic_DNA"/>
</dbReference>
<protein>
    <recommendedName>
        <fullName evidence="2">Peptidase M24 domain-containing protein</fullName>
    </recommendedName>
</protein>
<gene>
    <name evidence="3" type="ORF">IWQ60_009481</name>
</gene>
<dbReference type="SUPFAM" id="SSF55920">
    <property type="entry name" value="Creatinase/aminopeptidase"/>
    <property type="match status" value="1"/>
</dbReference>
<dbReference type="PANTHER" id="PTHR10804:SF11">
    <property type="entry name" value="PROLIFERATION-ASSOCIATED PROTEIN 2G4"/>
    <property type="match status" value="1"/>
</dbReference>
<sequence>MEHVEGIEYYQAAAAVVHEALKVVLERCTVGTPVASLCLLGDQTMDQYASQICPGSQFAKGVAYPTSIALNGQVQNVAVQADDKVTLQLADVVKVEMAAHIDGHVASQAHTLVLNPNPQQALSDRRADTICAAKIAHEALLRRLRPGVESSELTTLGHEIVTTFQCAPVEATYSFAIDRYVYPGSRMVPNRFRAEDNQPEFTFAVGDVFVLNTLVSSGPGQVRDAGDIRPTIYQRDVTQSYYLKMKSAARFYDTVVQRHPVFPFTLRELSSGEDGLRMKLGLTECVQRGLVNPLIPLVEKRRNAFVAQFQSTVVITHKGPACITPPQAMSFVHSQYNLPAGSNAVQVLNEPLEVVDLPALATIRITKGTDDKDEVAPMDMN</sequence>
<organism evidence="3 4">
    <name type="scientific">Tieghemiomyces parasiticus</name>
    <dbReference type="NCBI Taxonomy" id="78921"/>
    <lineage>
        <taxon>Eukaryota</taxon>
        <taxon>Fungi</taxon>
        <taxon>Fungi incertae sedis</taxon>
        <taxon>Zoopagomycota</taxon>
        <taxon>Kickxellomycotina</taxon>
        <taxon>Dimargaritomycetes</taxon>
        <taxon>Dimargaritales</taxon>
        <taxon>Dimargaritaceae</taxon>
        <taxon>Tieghemiomyces</taxon>
    </lineage>
</organism>
<dbReference type="Pfam" id="PF00557">
    <property type="entry name" value="Peptidase_M24"/>
    <property type="match status" value="1"/>
</dbReference>
<accession>A0A9W8DQ20</accession>
<evidence type="ECO:0000313" key="4">
    <source>
        <dbReference type="Proteomes" id="UP001150569"/>
    </source>
</evidence>
<keyword evidence="4" id="KW-1185">Reference proteome</keyword>
<evidence type="ECO:0000256" key="1">
    <source>
        <dbReference type="ARBA" id="ARBA00007319"/>
    </source>
</evidence>
<dbReference type="InterPro" id="IPR047113">
    <property type="entry name" value="PA2G4/ARX1"/>
</dbReference>
<reference evidence="3" key="1">
    <citation type="submission" date="2022-07" db="EMBL/GenBank/DDBJ databases">
        <title>Phylogenomic reconstructions and comparative analyses of Kickxellomycotina fungi.</title>
        <authorList>
            <person name="Reynolds N.K."/>
            <person name="Stajich J.E."/>
            <person name="Barry K."/>
            <person name="Grigoriev I.V."/>
            <person name="Crous P."/>
            <person name="Smith M.E."/>
        </authorList>
    </citation>
    <scope>NUCLEOTIDE SEQUENCE</scope>
    <source>
        <strain evidence="3">RSA 861</strain>
    </source>
</reference>
<dbReference type="Proteomes" id="UP001150569">
    <property type="component" value="Unassembled WGS sequence"/>
</dbReference>
<feature type="domain" description="Peptidase M24" evidence="2">
    <location>
        <begin position="9"/>
        <end position="164"/>
    </location>
</feature>
<evidence type="ECO:0000259" key="2">
    <source>
        <dbReference type="Pfam" id="PF00557"/>
    </source>
</evidence>